<keyword evidence="7" id="KW-1185">Reference proteome</keyword>
<dbReference type="GO" id="GO:0006935">
    <property type="term" value="P:chemotaxis"/>
    <property type="evidence" value="ECO:0007669"/>
    <property type="project" value="UniProtKB-KW"/>
</dbReference>
<comment type="similarity">
    <text evidence="2">Belongs to the methyl-accepting chemotaxis (MCP) protein family.</text>
</comment>
<feature type="domain" description="HAMP" evidence="5">
    <location>
        <begin position="2"/>
        <end position="54"/>
    </location>
</feature>
<dbReference type="EMBL" id="LZDH01000045">
    <property type="protein sequence ID" value="OBS31101.1"/>
    <property type="molecule type" value="Genomic_DNA"/>
</dbReference>
<feature type="coiled-coil region" evidence="3">
    <location>
        <begin position="61"/>
        <end position="106"/>
    </location>
</feature>
<evidence type="ECO:0000256" key="2">
    <source>
        <dbReference type="ARBA" id="ARBA00029447"/>
    </source>
</evidence>
<dbReference type="AlphaFoldDB" id="A0A1A6DWP4"/>
<evidence type="ECO:0000313" key="7">
    <source>
        <dbReference type="Proteomes" id="UP000091969"/>
    </source>
</evidence>
<protein>
    <recommendedName>
        <fullName evidence="5">HAMP domain-containing protein</fullName>
    </recommendedName>
</protein>
<dbReference type="GO" id="GO:0016020">
    <property type="term" value="C:membrane"/>
    <property type="evidence" value="ECO:0007669"/>
    <property type="project" value="InterPro"/>
</dbReference>
<dbReference type="RefSeq" id="WP_068607843.1">
    <property type="nucleotide sequence ID" value="NZ_LZDH01000045.1"/>
</dbReference>
<dbReference type="PANTHER" id="PTHR43531:SF11">
    <property type="entry name" value="METHYL-ACCEPTING CHEMOTAXIS PROTEIN 3"/>
    <property type="match status" value="1"/>
</dbReference>
<evidence type="ECO:0000313" key="6">
    <source>
        <dbReference type="EMBL" id="OBS31101.1"/>
    </source>
</evidence>
<reference evidence="6 7" key="1">
    <citation type="submission" date="2016-06" db="EMBL/GenBank/DDBJ databases">
        <title>Genome sequence of Tepidimonas fonticaldi PL17.</title>
        <authorList>
            <person name="Pinnaka A.K."/>
        </authorList>
    </citation>
    <scope>NUCLEOTIDE SEQUENCE [LARGE SCALE GENOMIC DNA]</scope>
    <source>
        <strain evidence="6 7">PL17</strain>
    </source>
</reference>
<sequence length="110" mass="12326">MASARHSVSEAHRATSATAQGDLTVTAEVHGRDEVADLLMHIHPMQERLHHVLARMHDAQVHEAIEQLNDVTQSNAALVEENTAAVKTLDDQVQALRQQINRFKLRHVRT</sequence>
<evidence type="ECO:0000256" key="3">
    <source>
        <dbReference type="SAM" id="Coils"/>
    </source>
</evidence>
<evidence type="ECO:0000256" key="4">
    <source>
        <dbReference type="SAM" id="MobiDB-lite"/>
    </source>
</evidence>
<keyword evidence="3" id="KW-0175">Coiled coil</keyword>
<feature type="region of interest" description="Disordered" evidence="4">
    <location>
        <begin position="1"/>
        <end position="24"/>
    </location>
</feature>
<name>A0A1A6DWP4_9BURK</name>
<accession>A0A1A6DWP4</accession>
<evidence type="ECO:0000256" key="1">
    <source>
        <dbReference type="ARBA" id="ARBA00022500"/>
    </source>
</evidence>
<dbReference type="CDD" id="cd06225">
    <property type="entry name" value="HAMP"/>
    <property type="match status" value="1"/>
</dbReference>
<dbReference type="Pfam" id="PF00672">
    <property type="entry name" value="HAMP"/>
    <property type="match status" value="1"/>
</dbReference>
<proteinExistence type="inferred from homology"/>
<dbReference type="SUPFAM" id="SSF58104">
    <property type="entry name" value="Methyl-accepting chemotaxis protein (MCP) signaling domain"/>
    <property type="match status" value="1"/>
</dbReference>
<dbReference type="PANTHER" id="PTHR43531">
    <property type="entry name" value="PROTEIN ICFG"/>
    <property type="match status" value="1"/>
</dbReference>
<dbReference type="OrthoDB" id="8595413at2"/>
<gene>
    <name evidence="6" type="ORF">A9O67_02600</name>
</gene>
<dbReference type="PROSITE" id="PS50885">
    <property type="entry name" value="HAMP"/>
    <property type="match status" value="1"/>
</dbReference>
<evidence type="ECO:0000259" key="5">
    <source>
        <dbReference type="PROSITE" id="PS50885"/>
    </source>
</evidence>
<comment type="caution">
    <text evidence="6">The sequence shown here is derived from an EMBL/GenBank/DDBJ whole genome shotgun (WGS) entry which is preliminary data.</text>
</comment>
<keyword evidence="1" id="KW-0145">Chemotaxis</keyword>
<dbReference type="InterPro" id="IPR051310">
    <property type="entry name" value="MCP_chemotaxis"/>
</dbReference>
<dbReference type="InterPro" id="IPR003660">
    <property type="entry name" value="HAMP_dom"/>
</dbReference>
<organism evidence="6 7">
    <name type="scientific">Tepidimonas fonticaldi</name>
    <dbReference type="NCBI Taxonomy" id="1101373"/>
    <lineage>
        <taxon>Bacteria</taxon>
        <taxon>Pseudomonadati</taxon>
        <taxon>Pseudomonadota</taxon>
        <taxon>Betaproteobacteria</taxon>
        <taxon>Burkholderiales</taxon>
        <taxon>Tepidimonas</taxon>
    </lineage>
</organism>
<dbReference type="Gene3D" id="1.10.287.950">
    <property type="entry name" value="Methyl-accepting chemotaxis protein"/>
    <property type="match status" value="1"/>
</dbReference>
<dbReference type="GO" id="GO:0007165">
    <property type="term" value="P:signal transduction"/>
    <property type="evidence" value="ECO:0007669"/>
    <property type="project" value="InterPro"/>
</dbReference>
<dbReference type="STRING" id="1101373.A9O67_02600"/>
<dbReference type="Proteomes" id="UP000091969">
    <property type="component" value="Unassembled WGS sequence"/>
</dbReference>